<dbReference type="VEuPathDB" id="TriTrypDB:BSAL_23840"/>
<dbReference type="InterPro" id="IPR015915">
    <property type="entry name" value="Kelch-typ_b-propeller"/>
</dbReference>
<accession>A0A0S4JI72</accession>
<proteinExistence type="predicted"/>
<feature type="region of interest" description="Disordered" evidence="3">
    <location>
        <begin position="1"/>
        <end position="112"/>
    </location>
</feature>
<name>A0A0S4JI72_BODSA</name>
<protein>
    <recommendedName>
        <fullName evidence="6">Galactose oxidase</fullName>
    </recommendedName>
</protein>
<dbReference type="OrthoDB" id="194079at2759"/>
<keyword evidence="1" id="KW-0880">Kelch repeat</keyword>
<dbReference type="EMBL" id="CYKH01001775">
    <property type="protein sequence ID" value="CUG89872.1"/>
    <property type="molecule type" value="Genomic_DNA"/>
</dbReference>
<reference evidence="5" key="1">
    <citation type="submission" date="2015-09" db="EMBL/GenBank/DDBJ databases">
        <authorList>
            <consortium name="Pathogen Informatics"/>
        </authorList>
    </citation>
    <scope>NUCLEOTIDE SEQUENCE [LARGE SCALE GENOMIC DNA]</scope>
    <source>
        <strain evidence="5">Lake Konstanz</strain>
    </source>
</reference>
<dbReference type="PANTHER" id="PTHR46093:SF18">
    <property type="entry name" value="FIBRONECTIN TYPE-III DOMAIN-CONTAINING PROTEIN"/>
    <property type="match status" value="1"/>
</dbReference>
<feature type="region of interest" description="Disordered" evidence="3">
    <location>
        <begin position="824"/>
        <end position="862"/>
    </location>
</feature>
<keyword evidence="2" id="KW-0677">Repeat</keyword>
<feature type="region of interest" description="Disordered" evidence="3">
    <location>
        <begin position="420"/>
        <end position="441"/>
    </location>
</feature>
<gene>
    <name evidence="4" type="ORF">BSAL_23840</name>
</gene>
<dbReference type="AlphaFoldDB" id="A0A0S4JI72"/>
<evidence type="ECO:0000313" key="5">
    <source>
        <dbReference type="Proteomes" id="UP000051952"/>
    </source>
</evidence>
<evidence type="ECO:0000256" key="2">
    <source>
        <dbReference type="ARBA" id="ARBA00022737"/>
    </source>
</evidence>
<feature type="compositionally biased region" description="Low complexity" evidence="3">
    <location>
        <begin position="831"/>
        <end position="840"/>
    </location>
</feature>
<evidence type="ECO:0000256" key="1">
    <source>
        <dbReference type="ARBA" id="ARBA00022441"/>
    </source>
</evidence>
<feature type="compositionally biased region" description="Polar residues" evidence="3">
    <location>
        <begin position="42"/>
        <end position="52"/>
    </location>
</feature>
<evidence type="ECO:0000256" key="3">
    <source>
        <dbReference type="SAM" id="MobiDB-lite"/>
    </source>
</evidence>
<keyword evidence="5" id="KW-1185">Reference proteome</keyword>
<dbReference type="Pfam" id="PF24681">
    <property type="entry name" value="Kelch_KLHDC2_KLHL20_DRC7"/>
    <property type="match status" value="1"/>
</dbReference>
<feature type="compositionally biased region" description="Basic and acidic residues" evidence="3">
    <location>
        <begin position="428"/>
        <end position="440"/>
    </location>
</feature>
<evidence type="ECO:0000313" key="4">
    <source>
        <dbReference type="EMBL" id="CUG89872.1"/>
    </source>
</evidence>
<evidence type="ECO:0008006" key="6">
    <source>
        <dbReference type="Google" id="ProtNLM"/>
    </source>
</evidence>
<dbReference type="SUPFAM" id="SSF117281">
    <property type="entry name" value="Kelch motif"/>
    <property type="match status" value="2"/>
</dbReference>
<dbReference type="Gene3D" id="2.120.10.80">
    <property type="entry name" value="Kelch-type beta propeller"/>
    <property type="match status" value="3"/>
</dbReference>
<feature type="compositionally biased region" description="Low complexity" evidence="3">
    <location>
        <begin position="92"/>
        <end position="102"/>
    </location>
</feature>
<dbReference type="Proteomes" id="UP000051952">
    <property type="component" value="Unassembled WGS sequence"/>
</dbReference>
<sequence length="862" mass="91985">MKLSVTTATPYSKLVPPIPSRCTSNFNIDPNTGAVREIHRGTASSQTGRRQNASSSDDDDDDDALHGTAGGHHHRTSGRAHSVGVSGNFRLSSPAHSYHGGSPHPPPMTSATALHGHFASEPSGESLHHTLGVSFTPCPFLRPKVMSLGMRCAPTGSSNGTMSALFDEGKLVLFGGSEGVRALNETWVYRIAERKWNFVDPMEVVPPALTASRGERGFTGDRLPPPRCGHTAVVIRDVPNAQKVDPSTLKAVPSTLPSQTKLSNNNATTLKKQNIANTTQMLSYEPSVLVFGGADLAKGLYFNDLWMFDVELTAWKELKPGGSAPFERWHHGSCVLEQRMFIYGGESSEFQILDDLHMYDHHLGSWRPLRATQPVPPARMLHACCLSGQDMVIVGGIGSQAQNVALLDIAVDQGIHLAGSGKNGAGKGRRDSTSFRRPSESDVDAAAAAQQALASQPLKMSALAASFKSELSDVWILNLRTLLWRRVADTQKRFSPFVVREDALLRGPAIPLDGIASGPKLPSPYGGENAVLDLKALEGHCALAFDERVLIMGGKLGGRLNRRLFSLHLPSETWAYLGELPANMSSDQLRLPLARSAMVATAMVEKRTVASMRDAVSLAGLDTAHRHINELAEADPLVKTLATQLASQISFTGALSIYGVQPIVSKTVCAYVFGGIGMSGKPLSDTWCIELKDSTVDVTHEELFGYPMELLLQGQQGSAARHAIGAPSSGAGGNESYSEDDEFERKRQQDVVSYVLGPNLGGGGDAAVTLQDDAGNALHRNRSNVGGHLGGTSVSGKLGGTSIASVHSQRRGLLSGTSTTLLEGMTASSEQQQQHQPQPHGRNSGGGVVKMGRRGSRASESR</sequence>
<organism evidence="4 5">
    <name type="scientific">Bodo saltans</name>
    <name type="common">Flagellated protozoan</name>
    <dbReference type="NCBI Taxonomy" id="75058"/>
    <lineage>
        <taxon>Eukaryota</taxon>
        <taxon>Discoba</taxon>
        <taxon>Euglenozoa</taxon>
        <taxon>Kinetoplastea</taxon>
        <taxon>Metakinetoplastina</taxon>
        <taxon>Eubodonida</taxon>
        <taxon>Bodonidae</taxon>
        <taxon>Bodo</taxon>
    </lineage>
</organism>
<feature type="region of interest" description="Disordered" evidence="3">
    <location>
        <begin position="722"/>
        <end position="744"/>
    </location>
</feature>
<feature type="compositionally biased region" description="Polar residues" evidence="3">
    <location>
        <begin position="1"/>
        <end position="10"/>
    </location>
</feature>
<feature type="compositionally biased region" description="Polar residues" evidence="3">
    <location>
        <begin position="21"/>
        <end position="30"/>
    </location>
</feature>
<dbReference type="PANTHER" id="PTHR46093">
    <property type="entry name" value="ACYL-COA-BINDING DOMAIN-CONTAINING PROTEIN 5"/>
    <property type="match status" value="1"/>
</dbReference>